<evidence type="ECO:0000259" key="8">
    <source>
        <dbReference type="PROSITE" id="PS50850"/>
    </source>
</evidence>
<keyword evidence="2" id="KW-0813">Transport</keyword>
<reference evidence="9" key="1">
    <citation type="submission" date="2023-12" db="EMBL/GenBank/DDBJ databases">
        <title>Fervidustalea candida gen. nov., sp. nov., a novel member of the family Paenibacillaceae isolated from a geothermal area.</title>
        <authorList>
            <person name="Li W.-J."/>
            <person name="Jiao J.-Y."/>
            <person name="Chen Y."/>
        </authorList>
    </citation>
    <scope>NUCLEOTIDE SEQUENCE</scope>
    <source>
        <strain evidence="9">SYSU GA230002</strain>
    </source>
</reference>
<evidence type="ECO:0000313" key="10">
    <source>
        <dbReference type="Proteomes" id="UP001310386"/>
    </source>
</evidence>
<protein>
    <submittedName>
        <fullName evidence="9">MFS transporter</fullName>
    </submittedName>
</protein>
<feature type="transmembrane region" description="Helical" evidence="7">
    <location>
        <begin position="192"/>
        <end position="212"/>
    </location>
</feature>
<dbReference type="InterPro" id="IPR005829">
    <property type="entry name" value="Sugar_transporter_CS"/>
</dbReference>
<feature type="transmembrane region" description="Helical" evidence="7">
    <location>
        <begin position="111"/>
        <end position="131"/>
    </location>
</feature>
<gene>
    <name evidence="9" type="ORF">VF724_10535</name>
</gene>
<evidence type="ECO:0000256" key="5">
    <source>
        <dbReference type="ARBA" id="ARBA00022989"/>
    </source>
</evidence>
<dbReference type="Proteomes" id="UP001310386">
    <property type="component" value="Unassembled WGS sequence"/>
</dbReference>
<dbReference type="PROSITE" id="PS50850">
    <property type="entry name" value="MFS"/>
    <property type="match status" value="1"/>
</dbReference>
<dbReference type="RefSeq" id="WP_371754217.1">
    <property type="nucleotide sequence ID" value="NZ_JAYJLD010000013.1"/>
</dbReference>
<organism evidence="9 10">
    <name type="scientific">Ferviditalea candida</name>
    <dbReference type="NCBI Taxonomy" id="3108399"/>
    <lineage>
        <taxon>Bacteria</taxon>
        <taxon>Bacillati</taxon>
        <taxon>Bacillota</taxon>
        <taxon>Bacilli</taxon>
        <taxon>Bacillales</taxon>
        <taxon>Paenibacillaceae</taxon>
        <taxon>Ferviditalea</taxon>
    </lineage>
</organism>
<feature type="transmembrane region" description="Helical" evidence="7">
    <location>
        <begin position="374"/>
        <end position="396"/>
    </location>
</feature>
<dbReference type="InterPro" id="IPR011701">
    <property type="entry name" value="MFS"/>
</dbReference>
<dbReference type="Pfam" id="PF07690">
    <property type="entry name" value="MFS_1"/>
    <property type="match status" value="1"/>
</dbReference>
<dbReference type="SUPFAM" id="SSF103473">
    <property type="entry name" value="MFS general substrate transporter"/>
    <property type="match status" value="1"/>
</dbReference>
<keyword evidence="10" id="KW-1185">Reference proteome</keyword>
<feature type="transmembrane region" description="Helical" evidence="7">
    <location>
        <begin position="310"/>
        <end position="329"/>
    </location>
</feature>
<evidence type="ECO:0000256" key="7">
    <source>
        <dbReference type="SAM" id="Phobius"/>
    </source>
</evidence>
<evidence type="ECO:0000313" key="9">
    <source>
        <dbReference type="EMBL" id="MEB3102100.1"/>
    </source>
</evidence>
<feature type="domain" description="Major facilitator superfamily (MFS) profile" evidence="8">
    <location>
        <begin position="14"/>
        <end position="428"/>
    </location>
</feature>
<feature type="transmembrane region" description="Helical" evidence="7">
    <location>
        <begin position="15"/>
        <end position="36"/>
    </location>
</feature>
<evidence type="ECO:0000256" key="3">
    <source>
        <dbReference type="ARBA" id="ARBA00022475"/>
    </source>
</evidence>
<dbReference type="PANTHER" id="PTHR43045">
    <property type="entry name" value="SHIKIMATE TRANSPORTER"/>
    <property type="match status" value="1"/>
</dbReference>
<dbReference type="EMBL" id="JAYJLD010000013">
    <property type="protein sequence ID" value="MEB3102100.1"/>
    <property type="molecule type" value="Genomic_DNA"/>
</dbReference>
<feature type="transmembrane region" description="Helical" evidence="7">
    <location>
        <begin position="341"/>
        <end position="362"/>
    </location>
</feature>
<evidence type="ECO:0000256" key="1">
    <source>
        <dbReference type="ARBA" id="ARBA00004651"/>
    </source>
</evidence>
<name>A0ABU5ZHW2_9BACL</name>
<sequence length="436" mass="47932">MSHPEALSTNAKRSIWAAFLGFFVDMFDVYLPIVALGPAIQYFQPKSMPSTVSTTIYFVVFAISLIGRPLGATIFGHYADKIGRKRTTQISVTGFAIVTLLIALLPGYQQIGIWGLVLLTFLRLLDGIFLGGEYTSASPLAMEYCPQSKRGFYGALIMGGFPAAYVAISLVTAFVLNIVPIAGGLNSPYVQWGWRIPFIIGALIAFVFVWYFSRTVQESELWLESKKASSPLKELFTGDNAKNFWQVFILMSGFWFTLNSTVSTLPGLLINYLKIPSSVVTNGFLVINVFLFLGYLSAGVISQKMGRRPFLISMGILTTVVGSLLYWYLLSTVTNNAGKALFLAGILEILCISVWGLATTYINERFHTSVRASGFGLGYSLAVIIPSFYSFFMLWLSNLMPYQYTAVVLVVLGGLLTTIGAALGPETKNVIFRAEK</sequence>
<dbReference type="InterPro" id="IPR020846">
    <property type="entry name" value="MFS_dom"/>
</dbReference>
<dbReference type="PROSITE" id="PS00217">
    <property type="entry name" value="SUGAR_TRANSPORT_2"/>
    <property type="match status" value="1"/>
</dbReference>
<evidence type="ECO:0000256" key="2">
    <source>
        <dbReference type="ARBA" id="ARBA00022448"/>
    </source>
</evidence>
<dbReference type="InterPro" id="IPR036259">
    <property type="entry name" value="MFS_trans_sf"/>
</dbReference>
<feature type="transmembrane region" description="Helical" evidence="7">
    <location>
        <begin position="87"/>
        <end position="105"/>
    </location>
</feature>
<feature type="transmembrane region" description="Helical" evidence="7">
    <location>
        <begin position="152"/>
        <end position="180"/>
    </location>
</feature>
<dbReference type="Gene3D" id="1.20.1250.20">
    <property type="entry name" value="MFS general substrate transporter like domains"/>
    <property type="match status" value="2"/>
</dbReference>
<comment type="subcellular location">
    <subcellularLocation>
        <location evidence="1">Cell membrane</location>
        <topology evidence="1">Multi-pass membrane protein</topology>
    </subcellularLocation>
</comment>
<evidence type="ECO:0000256" key="6">
    <source>
        <dbReference type="ARBA" id="ARBA00023136"/>
    </source>
</evidence>
<keyword evidence="4 7" id="KW-0812">Transmembrane</keyword>
<feature type="transmembrane region" description="Helical" evidence="7">
    <location>
        <begin position="56"/>
        <end position="75"/>
    </location>
</feature>
<accession>A0ABU5ZHW2</accession>
<keyword evidence="3" id="KW-1003">Cell membrane</keyword>
<comment type="caution">
    <text evidence="9">The sequence shown here is derived from an EMBL/GenBank/DDBJ whole genome shotgun (WGS) entry which is preliminary data.</text>
</comment>
<feature type="transmembrane region" description="Helical" evidence="7">
    <location>
        <begin position="279"/>
        <end position="298"/>
    </location>
</feature>
<keyword evidence="6 7" id="KW-0472">Membrane</keyword>
<dbReference type="PANTHER" id="PTHR43045:SF4">
    <property type="entry name" value="TRANSPORTER YDFJ-RELATED"/>
    <property type="match status" value="1"/>
</dbReference>
<keyword evidence="5 7" id="KW-1133">Transmembrane helix</keyword>
<proteinExistence type="predicted"/>
<feature type="transmembrane region" description="Helical" evidence="7">
    <location>
        <begin position="402"/>
        <end position="423"/>
    </location>
</feature>
<feature type="transmembrane region" description="Helical" evidence="7">
    <location>
        <begin position="247"/>
        <end position="273"/>
    </location>
</feature>
<evidence type="ECO:0000256" key="4">
    <source>
        <dbReference type="ARBA" id="ARBA00022692"/>
    </source>
</evidence>